<feature type="compositionally biased region" description="Basic and acidic residues" evidence="6">
    <location>
        <begin position="913"/>
        <end position="925"/>
    </location>
</feature>
<dbReference type="GO" id="GO:0000278">
    <property type="term" value="P:mitotic cell cycle"/>
    <property type="evidence" value="ECO:0007669"/>
    <property type="project" value="TreeGrafter"/>
</dbReference>
<accession>A0A2H3K3X3</accession>
<dbReference type="Pfam" id="PF20946">
    <property type="entry name" value="Ctf4_C"/>
    <property type="match status" value="1"/>
</dbReference>
<evidence type="ECO:0000256" key="5">
    <source>
        <dbReference type="PROSITE-ProRule" id="PRU00221"/>
    </source>
</evidence>
<feature type="compositionally biased region" description="Polar residues" evidence="6">
    <location>
        <begin position="1054"/>
        <end position="1067"/>
    </location>
</feature>
<evidence type="ECO:0000256" key="6">
    <source>
        <dbReference type="SAM" id="MobiDB-lite"/>
    </source>
</evidence>
<dbReference type="GO" id="GO:0003682">
    <property type="term" value="F:chromatin binding"/>
    <property type="evidence" value="ECO:0007669"/>
    <property type="project" value="TreeGrafter"/>
</dbReference>
<feature type="repeat" description="WD" evidence="5">
    <location>
        <begin position="8"/>
        <end position="39"/>
    </location>
</feature>
<feature type="domain" description="WDHD1 first WD40" evidence="9">
    <location>
        <begin position="9"/>
        <end position="304"/>
    </location>
</feature>
<feature type="compositionally biased region" description="Low complexity" evidence="6">
    <location>
        <begin position="1118"/>
        <end position="1127"/>
    </location>
</feature>
<dbReference type="InterPro" id="IPR019775">
    <property type="entry name" value="WD40_repeat_CS"/>
</dbReference>
<evidence type="ECO:0000313" key="10">
    <source>
        <dbReference type="EMBL" id="PCH43744.1"/>
    </source>
</evidence>
<proteinExistence type="predicted"/>
<dbReference type="Pfam" id="PF12341">
    <property type="entry name" value="Mcl1_mid"/>
    <property type="match status" value="1"/>
</dbReference>
<keyword evidence="3" id="KW-0677">Repeat</keyword>
<evidence type="ECO:0000256" key="1">
    <source>
        <dbReference type="ARBA" id="ARBA00004123"/>
    </source>
</evidence>
<dbReference type="GO" id="GO:0043596">
    <property type="term" value="C:nuclear replication fork"/>
    <property type="evidence" value="ECO:0007669"/>
    <property type="project" value="TreeGrafter"/>
</dbReference>
<name>A0A2H3K3X3_WOLCO</name>
<sequence>MSSNALVNSAHQPGNTSIAFSRDGSYIYTGGTDALVRIWRAELGADQEPDAALEAVESVTTLAAGRDCWFSGSEDAEVRRYTHGKPKLEGLVTSAIGVAIRDVAVDPKGARIAVTSDETTVKIIDFEDTTNVMVLKGHTKAVRRVTWHPSGSLLTTSGADGKVNVWDVSEAEAKLEHTVDGVIPAVADAESEEFGHDCSAVWHTSGQYFFVGTRAHEIVTISRSDWAKSSTYADDASSGAITALALSHNGVYLASASKSGVFVWSTQNRRLLYRFQGPLTSSITQMSFSPTQNLLAWTDREGVLTRWSNPIPASAPDPVKISAAVGSGTVPAKRRRTPTLFDDEADAEAKDKGDGDVDLDEDGVGYGDEDWILDDLGGGMEDEGEEKWAKEGVREMVSVTKAQPPFQPGATPMENKKRYLAYNMIGVVEVTDQDTHHIVNVEFHDRSARKSYHFTDHNKYDLASLGERGAVYASQPEGEHSAHVLYKPYGTWAAQGEWTYELPKGTKVLGVAAGGAPPTKSLRQQSDVDMQGNGNVVIATSRNELIFLTGTGIERCCLSLQGDFVAMVAGPEWVFVVHREGATTMDGSQNLAGRLIKLDGFCLLQKDSLPIPKRHTLKWVGITEEGAPAIYDSSGVLNVMPRFRLPFAATWTRILDTNLLDRREGKQESYWPVGVSGDTFMCLILKGRQEYPAFPRPLIQELPLRFPFHRTDPKEAPLEEHLARETLLLDIIRDQLDDELTTDDISRRELALDKELIQLIQNACKNDKLARALDLTKLLHHTPSFDMAIKVAGFYHLIGLQEKMEALKADREASDRLADARDRRRQRARDLAPVAPLRPVYAEPARPKPFQDFRPPPAKHRPGLERATPAIKPSRSSGTSSQFSEDTIAYGSSYFDESNDLDYPSGSEGKRKRAEEEQEPARDSHSPGLDNPSKRRAIEESASTARISAPQPRGNPFARKPGTENGRNPFARSVDPSKAVHKSDSFFTKVDAAESDKAMRQPPVKGKTKEKKAAGRQMTLFGLPPVAAPEKKGQGRKKKDVSMSEESQEALIDQTGTEVNSIDSQATDVPMEDPTQVETQPDVPTESIEERESENMYTDNENVGSPEPIEWPPSPVHESSAVEAVAA</sequence>
<keyword evidence="2 5" id="KW-0853">WD repeat</keyword>
<dbReference type="InterPro" id="IPR048591">
    <property type="entry name" value="WDHD1/CFT4_hel"/>
</dbReference>
<dbReference type="EMBL" id="KB468146">
    <property type="protein sequence ID" value="PCH43744.1"/>
    <property type="molecule type" value="Genomic_DNA"/>
</dbReference>
<gene>
    <name evidence="10" type="ORF">WOLCODRAFT_122518</name>
</gene>
<evidence type="ECO:0000259" key="8">
    <source>
        <dbReference type="Pfam" id="PF20946"/>
    </source>
</evidence>
<evidence type="ECO:0000259" key="9">
    <source>
        <dbReference type="Pfam" id="PF24817"/>
    </source>
</evidence>
<feature type="compositionally biased region" description="Basic and acidic residues" evidence="6">
    <location>
        <begin position="810"/>
        <end position="822"/>
    </location>
</feature>
<dbReference type="InterPro" id="IPR022100">
    <property type="entry name" value="WDHD1/CFT4_beta-prop_2nd"/>
</dbReference>
<dbReference type="GO" id="GO:0006261">
    <property type="term" value="P:DNA-templated DNA replication"/>
    <property type="evidence" value="ECO:0007669"/>
    <property type="project" value="TreeGrafter"/>
</dbReference>
<dbReference type="InterPro" id="IPR036322">
    <property type="entry name" value="WD40_repeat_dom_sf"/>
</dbReference>
<dbReference type="PROSITE" id="PS50294">
    <property type="entry name" value="WD_REPEATS_REGION"/>
    <property type="match status" value="2"/>
</dbReference>
<dbReference type="AlphaFoldDB" id="A0A2H3K3X3"/>
<dbReference type="OMA" id="RYAHTNG"/>
<dbReference type="GO" id="GO:0006281">
    <property type="term" value="P:DNA repair"/>
    <property type="evidence" value="ECO:0007669"/>
    <property type="project" value="TreeGrafter"/>
</dbReference>
<comment type="subcellular location">
    <subcellularLocation>
        <location evidence="1">Nucleus</location>
    </subcellularLocation>
</comment>
<dbReference type="OrthoDB" id="427368at2759"/>
<dbReference type="Proteomes" id="UP000218811">
    <property type="component" value="Unassembled WGS sequence"/>
</dbReference>
<feature type="compositionally biased region" description="Polar residues" evidence="6">
    <location>
        <begin position="874"/>
        <end position="885"/>
    </location>
</feature>
<feature type="region of interest" description="Disordered" evidence="6">
    <location>
        <begin position="333"/>
        <end position="359"/>
    </location>
</feature>
<dbReference type="Pfam" id="PF24817">
    <property type="entry name" value="WD40_WDHD1_1st"/>
    <property type="match status" value="1"/>
</dbReference>
<organism evidence="10 11">
    <name type="scientific">Wolfiporia cocos (strain MD-104)</name>
    <name type="common">Brown rot fungus</name>
    <dbReference type="NCBI Taxonomy" id="742152"/>
    <lineage>
        <taxon>Eukaryota</taxon>
        <taxon>Fungi</taxon>
        <taxon>Dikarya</taxon>
        <taxon>Basidiomycota</taxon>
        <taxon>Agaricomycotina</taxon>
        <taxon>Agaricomycetes</taxon>
        <taxon>Polyporales</taxon>
        <taxon>Phaeolaceae</taxon>
        <taxon>Wolfiporia</taxon>
    </lineage>
</organism>
<reference evidence="10 11" key="1">
    <citation type="journal article" date="2012" name="Science">
        <title>The Paleozoic origin of enzymatic lignin decomposition reconstructed from 31 fungal genomes.</title>
        <authorList>
            <person name="Floudas D."/>
            <person name="Binder M."/>
            <person name="Riley R."/>
            <person name="Barry K."/>
            <person name="Blanchette R.A."/>
            <person name="Henrissat B."/>
            <person name="Martinez A.T."/>
            <person name="Otillar R."/>
            <person name="Spatafora J.W."/>
            <person name="Yadav J.S."/>
            <person name="Aerts A."/>
            <person name="Benoit I."/>
            <person name="Boyd A."/>
            <person name="Carlson A."/>
            <person name="Copeland A."/>
            <person name="Coutinho P.M."/>
            <person name="de Vries R.P."/>
            <person name="Ferreira P."/>
            <person name="Findley K."/>
            <person name="Foster B."/>
            <person name="Gaskell J."/>
            <person name="Glotzer D."/>
            <person name="Gorecki P."/>
            <person name="Heitman J."/>
            <person name="Hesse C."/>
            <person name="Hori C."/>
            <person name="Igarashi K."/>
            <person name="Jurgens J.A."/>
            <person name="Kallen N."/>
            <person name="Kersten P."/>
            <person name="Kohler A."/>
            <person name="Kuees U."/>
            <person name="Kumar T.K.A."/>
            <person name="Kuo A."/>
            <person name="LaButti K."/>
            <person name="Larrondo L.F."/>
            <person name="Lindquist E."/>
            <person name="Ling A."/>
            <person name="Lombard V."/>
            <person name="Lucas S."/>
            <person name="Lundell T."/>
            <person name="Martin R."/>
            <person name="McLaughlin D.J."/>
            <person name="Morgenstern I."/>
            <person name="Morin E."/>
            <person name="Murat C."/>
            <person name="Nagy L.G."/>
            <person name="Nolan M."/>
            <person name="Ohm R.A."/>
            <person name="Patyshakuliyeva A."/>
            <person name="Rokas A."/>
            <person name="Ruiz-Duenas F.J."/>
            <person name="Sabat G."/>
            <person name="Salamov A."/>
            <person name="Samejima M."/>
            <person name="Schmutz J."/>
            <person name="Slot J.C."/>
            <person name="St John F."/>
            <person name="Stenlid J."/>
            <person name="Sun H."/>
            <person name="Sun S."/>
            <person name="Syed K."/>
            <person name="Tsang A."/>
            <person name="Wiebenga A."/>
            <person name="Young D."/>
            <person name="Pisabarro A."/>
            <person name="Eastwood D.C."/>
            <person name="Martin F."/>
            <person name="Cullen D."/>
            <person name="Grigoriev I.V."/>
            <person name="Hibbett D.S."/>
        </authorList>
    </citation>
    <scope>NUCLEOTIDE SEQUENCE [LARGE SCALE GENOMIC DNA]</scope>
    <source>
        <strain evidence="10 11">MD-104</strain>
    </source>
</reference>
<evidence type="ECO:0000259" key="7">
    <source>
        <dbReference type="Pfam" id="PF12341"/>
    </source>
</evidence>
<dbReference type="PROSITE" id="PS00678">
    <property type="entry name" value="WD_REPEATS_1"/>
    <property type="match status" value="1"/>
</dbReference>
<keyword evidence="4" id="KW-0539">Nucleus</keyword>
<feature type="region of interest" description="Disordered" evidence="6">
    <location>
        <begin position="810"/>
        <end position="1127"/>
    </location>
</feature>
<evidence type="ECO:0000256" key="2">
    <source>
        <dbReference type="ARBA" id="ARBA00022574"/>
    </source>
</evidence>
<keyword evidence="11" id="KW-1185">Reference proteome</keyword>
<dbReference type="Gene3D" id="2.130.10.10">
    <property type="entry name" value="YVTN repeat-like/Quinoprotein amine dehydrogenase"/>
    <property type="match status" value="2"/>
</dbReference>
<dbReference type="SUPFAM" id="SSF50978">
    <property type="entry name" value="WD40 repeat-like"/>
    <property type="match status" value="1"/>
</dbReference>
<dbReference type="PANTHER" id="PTHR19932">
    <property type="entry name" value="WD REPEAT AND HMG-BOX DNA BINDING PROTEIN"/>
    <property type="match status" value="1"/>
</dbReference>
<dbReference type="InterPro" id="IPR015943">
    <property type="entry name" value="WD40/YVTN_repeat-like_dom_sf"/>
</dbReference>
<feature type="domain" description="WDHD1/CFT4 second beta-propeller" evidence="7">
    <location>
        <begin position="405"/>
        <end position="707"/>
    </location>
</feature>
<evidence type="ECO:0000256" key="3">
    <source>
        <dbReference type="ARBA" id="ARBA00022737"/>
    </source>
</evidence>
<feature type="repeat" description="WD" evidence="5">
    <location>
        <begin position="135"/>
        <end position="176"/>
    </location>
</feature>
<evidence type="ECO:0000313" key="11">
    <source>
        <dbReference type="Proteomes" id="UP000218811"/>
    </source>
</evidence>
<feature type="domain" description="WDHD1/CFT4 helical bundle" evidence="8">
    <location>
        <begin position="718"/>
        <end position="812"/>
    </location>
</feature>
<protein>
    <submittedName>
        <fullName evidence="10">Uncharacterized protein</fullName>
    </submittedName>
</protein>
<dbReference type="SMART" id="SM00320">
    <property type="entry name" value="WD40"/>
    <property type="match status" value="6"/>
</dbReference>
<dbReference type="STRING" id="742152.A0A2H3K3X3"/>
<dbReference type="PANTHER" id="PTHR19932:SF10">
    <property type="entry name" value="WD REPEAT AND HMG-BOX DNA-BINDING PROTEIN 1"/>
    <property type="match status" value="1"/>
</dbReference>
<dbReference type="InterPro" id="IPR057646">
    <property type="entry name" value="WD40_WDHD1_1st"/>
</dbReference>
<dbReference type="InterPro" id="IPR001680">
    <property type="entry name" value="WD40_rpt"/>
</dbReference>
<evidence type="ECO:0000256" key="4">
    <source>
        <dbReference type="ARBA" id="ARBA00023242"/>
    </source>
</evidence>
<dbReference type="PROSITE" id="PS50082">
    <property type="entry name" value="WD_REPEATS_2"/>
    <property type="match status" value="2"/>
</dbReference>